<dbReference type="Gene3D" id="3.40.50.300">
    <property type="entry name" value="P-loop containing nucleotide triphosphate hydrolases"/>
    <property type="match status" value="1"/>
</dbReference>
<dbReference type="GO" id="GO:0005524">
    <property type="term" value="F:ATP binding"/>
    <property type="evidence" value="ECO:0007669"/>
    <property type="project" value="UniProtKB-KW"/>
</dbReference>
<dbReference type="SUPFAM" id="SSF52540">
    <property type="entry name" value="P-loop containing nucleoside triphosphate hydrolases"/>
    <property type="match status" value="1"/>
</dbReference>
<protein>
    <submittedName>
        <fullName evidence="6">ABC transporter ATP-binding protein</fullName>
    </submittedName>
</protein>
<evidence type="ECO:0000256" key="3">
    <source>
        <dbReference type="ARBA" id="ARBA00022741"/>
    </source>
</evidence>
<keyword evidence="3" id="KW-0547">Nucleotide-binding</keyword>
<dbReference type="PANTHER" id="PTHR42711">
    <property type="entry name" value="ABC TRANSPORTER ATP-BINDING PROTEIN"/>
    <property type="match status" value="1"/>
</dbReference>
<dbReference type="GO" id="GO:0016887">
    <property type="term" value="F:ATP hydrolysis activity"/>
    <property type="evidence" value="ECO:0007669"/>
    <property type="project" value="InterPro"/>
</dbReference>
<evidence type="ECO:0000256" key="2">
    <source>
        <dbReference type="ARBA" id="ARBA00022448"/>
    </source>
</evidence>
<dbReference type="OrthoDB" id="9804819at2"/>
<dbReference type="InterPro" id="IPR003439">
    <property type="entry name" value="ABC_transporter-like_ATP-bd"/>
</dbReference>
<dbReference type="InterPro" id="IPR003593">
    <property type="entry name" value="AAA+_ATPase"/>
</dbReference>
<reference evidence="6 7" key="1">
    <citation type="submission" date="2018-08" db="EMBL/GenBank/DDBJ databases">
        <title>A genome reference for cultivated species of the human gut microbiota.</title>
        <authorList>
            <person name="Zou Y."/>
            <person name="Xue W."/>
            <person name="Luo G."/>
        </authorList>
    </citation>
    <scope>NUCLEOTIDE SEQUENCE [LARGE SCALE GENOMIC DNA]</scope>
    <source>
        <strain evidence="6 7">AM07-24</strain>
    </source>
</reference>
<evidence type="ECO:0000259" key="5">
    <source>
        <dbReference type="PROSITE" id="PS50893"/>
    </source>
</evidence>
<evidence type="ECO:0000313" key="7">
    <source>
        <dbReference type="Proteomes" id="UP000284841"/>
    </source>
</evidence>
<dbReference type="PANTHER" id="PTHR42711:SF5">
    <property type="entry name" value="ABC TRANSPORTER ATP-BINDING PROTEIN NATA"/>
    <property type="match status" value="1"/>
</dbReference>
<organism evidence="6 7">
    <name type="scientific">Emergencia timonensis</name>
    <dbReference type="NCBI Taxonomy" id="1776384"/>
    <lineage>
        <taxon>Bacteria</taxon>
        <taxon>Bacillati</taxon>
        <taxon>Bacillota</taxon>
        <taxon>Clostridia</taxon>
        <taxon>Peptostreptococcales</taxon>
        <taxon>Anaerovoracaceae</taxon>
        <taxon>Emergencia</taxon>
    </lineage>
</organism>
<keyword evidence="2" id="KW-0813">Transport</keyword>
<feature type="domain" description="ABC transporter" evidence="5">
    <location>
        <begin position="4"/>
        <end position="236"/>
    </location>
</feature>
<evidence type="ECO:0000256" key="1">
    <source>
        <dbReference type="ARBA" id="ARBA00005417"/>
    </source>
</evidence>
<comment type="similarity">
    <text evidence="1">Belongs to the ABC transporter superfamily.</text>
</comment>
<dbReference type="RefSeq" id="WP_118335159.1">
    <property type="nucleotide sequence ID" value="NZ_AP025567.1"/>
</dbReference>
<gene>
    <name evidence="6" type="ORF">DW099_08840</name>
</gene>
<dbReference type="Pfam" id="PF00005">
    <property type="entry name" value="ABC_tran"/>
    <property type="match status" value="1"/>
</dbReference>
<dbReference type="Proteomes" id="UP000284841">
    <property type="component" value="Unassembled WGS sequence"/>
</dbReference>
<keyword evidence="4 6" id="KW-0067">ATP-binding</keyword>
<sequence>MEAIAVENLTKQYHNGVQALNGLSLTVEEGEIFSLLGQNGSSKSTLINILTTYLLPTSGKAVLFGKDVGTEASAIRPQIACVAQRTSIDPYLSLQENMLFQSRLHKIPKAEAEARMKILIAAFGLERYLNYPVNSYSGGVRRRLDIALNMMSDPKILFLDEPTVGMDLQSRQAMHTMMKKIRRDFGTTIFLTTHYLEEADSLSDRICIIRGGKEAAQGSPKDLRRYLKQNFLKVSFENPASANDARTCLPALFSTDTVRWEGNAAQFPIADRQKALSQTAEALLDRKLRFTGIEIVEPSIEEVFLHLTCERGEVI</sequence>
<name>A0A415E4D1_9FIRM</name>
<dbReference type="InterPro" id="IPR050763">
    <property type="entry name" value="ABC_transporter_ATP-binding"/>
</dbReference>
<dbReference type="PROSITE" id="PS50893">
    <property type="entry name" value="ABC_TRANSPORTER_2"/>
    <property type="match status" value="1"/>
</dbReference>
<dbReference type="EMBL" id="QRMS01000002">
    <property type="protein sequence ID" value="RHJ88480.1"/>
    <property type="molecule type" value="Genomic_DNA"/>
</dbReference>
<evidence type="ECO:0000256" key="4">
    <source>
        <dbReference type="ARBA" id="ARBA00022840"/>
    </source>
</evidence>
<dbReference type="SMART" id="SM00382">
    <property type="entry name" value="AAA"/>
    <property type="match status" value="1"/>
</dbReference>
<dbReference type="InterPro" id="IPR027417">
    <property type="entry name" value="P-loop_NTPase"/>
</dbReference>
<proteinExistence type="inferred from homology"/>
<accession>A0A415E4D1</accession>
<dbReference type="AlphaFoldDB" id="A0A415E4D1"/>
<comment type="caution">
    <text evidence="6">The sequence shown here is derived from an EMBL/GenBank/DDBJ whole genome shotgun (WGS) entry which is preliminary data.</text>
</comment>
<evidence type="ECO:0000313" key="6">
    <source>
        <dbReference type="EMBL" id="RHJ88480.1"/>
    </source>
</evidence>
<keyword evidence="7" id="KW-1185">Reference proteome</keyword>
<dbReference type="STRING" id="1776384.GCA_900086585_04122"/>